<accession>A0AAV2TWN2</accession>
<feature type="region of interest" description="Disordered" evidence="1">
    <location>
        <begin position="1"/>
        <end position="27"/>
    </location>
</feature>
<dbReference type="GO" id="GO:0046983">
    <property type="term" value="F:protein dimerization activity"/>
    <property type="evidence" value="ECO:0007669"/>
    <property type="project" value="InterPro"/>
</dbReference>
<dbReference type="InterPro" id="IPR050359">
    <property type="entry name" value="bHLH_transcription_factors"/>
</dbReference>
<dbReference type="GO" id="GO:0070888">
    <property type="term" value="F:E-box binding"/>
    <property type="evidence" value="ECO:0007669"/>
    <property type="project" value="TreeGrafter"/>
</dbReference>
<proteinExistence type="predicted"/>
<dbReference type="SUPFAM" id="SSF47459">
    <property type="entry name" value="HLH, helix-loop-helix DNA-binding domain"/>
    <property type="match status" value="1"/>
</dbReference>
<dbReference type="InterPro" id="IPR011598">
    <property type="entry name" value="bHLH_dom"/>
</dbReference>
<feature type="region of interest" description="Disordered" evidence="1">
    <location>
        <begin position="52"/>
        <end position="86"/>
    </location>
</feature>
<dbReference type="GO" id="GO:0000981">
    <property type="term" value="F:DNA-binding transcription factor activity, RNA polymerase II-specific"/>
    <property type="evidence" value="ECO:0007669"/>
    <property type="project" value="TreeGrafter"/>
</dbReference>
<dbReference type="GO" id="GO:0061564">
    <property type="term" value="P:axon development"/>
    <property type="evidence" value="ECO:0007669"/>
    <property type="project" value="TreeGrafter"/>
</dbReference>
<dbReference type="PANTHER" id="PTHR19290">
    <property type="entry name" value="BASIC HELIX-LOOP-HELIX PROTEIN NEUROGENIN-RELATED"/>
    <property type="match status" value="1"/>
</dbReference>
<feature type="compositionally biased region" description="Polar residues" evidence="1">
    <location>
        <begin position="52"/>
        <end position="67"/>
    </location>
</feature>
<dbReference type="Pfam" id="PF00010">
    <property type="entry name" value="HLH"/>
    <property type="match status" value="1"/>
</dbReference>
<feature type="compositionally biased region" description="Basic and acidic residues" evidence="1">
    <location>
        <begin position="77"/>
        <end position="86"/>
    </location>
</feature>
<evidence type="ECO:0000313" key="3">
    <source>
        <dbReference type="EMBL" id="CAL5139792.1"/>
    </source>
</evidence>
<dbReference type="SMART" id="SM00353">
    <property type="entry name" value="HLH"/>
    <property type="match status" value="1"/>
</dbReference>
<dbReference type="GO" id="GO:0007423">
    <property type="term" value="P:sensory organ development"/>
    <property type="evidence" value="ECO:0007669"/>
    <property type="project" value="TreeGrafter"/>
</dbReference>
<reference evidence="3" key="1">
    <citation type="submission" date="2024-06" db="EMBL/GenBank/DDBJ databases">
        <authorList>
            <person name="Liu X."/>
            <person name="Lenzi L."/>
            <person name="Haldenby T S."/>
            <person name="Uol C."/>
        </authorList>
    </citation>
    <scope>NUCLEOTIDE SEQUENCE</scope>
</reference>
<feature type="domain" description="BHLH" evidence="2">
    <location>
        <begin position="90"/>
        <end position="168"/>
    </location>
</feature>
<dbReference type="AlphaFoldDB" id="A0AAV2TWN2"/>
<protein>
    <recommendedName>
        <fullName evidence="2">BHLH domain-containing protein</fullName>
    </recommendedName>
</protein>
<evidence type="ECO:0000256" key="1">
    <source>
        <dbReference type="SAM" id="MobiDB-lite"/>
    </source>
</evidence>
<dbReference type="EMBL" id="CAXLJL010000645">
    <property type="protein sequence ID" value="CAL5139792.1"/>
    <property type="molecule type" value="Genomic_DNA"/>
</dbReference>
<evidence type="ECO:0000259" key="2">
    <source>
        <dbReference type="PROSITE" id="PS50888"/>
    </source>
</evidence>
<gene>
    <name evidence="3" type="ORF">CDAUBV1_LOCUS14987</name>
</gene>
<dbReference type="GO" id="GO:0045944">
    <property type="term" value="P:positive regulation of transcription by RNA polymerase II"/>
    <property type="evidence" value="ECO:0007669"/>
    <property type="project" value="TreeGrafter"/>
</dbReference>
<feature type="compositionally biased region" description="Polar residues" evidence="1">
    <location>
        <begin position="8"/>
        <end position="27"/>
    </location>
</feature>
<dbReference type="Gene3D" id="4.10.280.10">
    <property type="entry name" value="Helix-loop-helix DNA-binding domain"/>
    <property type="match status" value="1"/>
</dbReference>
<evidence type="ECO:0000313" key="4">
    <source>
        <dbReference type="Proteomes" id="UP001497525"/>
    </source>
</evidence>
<dbReference type="PANTHER" id="PTHR19290:SF134">
    <property type="entry name" value="NEUROGENIC DIFFERENTIATION FACTOR 1"/>
    <property type="match status" value="1"/>
</dbReference>
<dbReference type="Proteomes" id="UP001497525">
    <property type="component" value="Unassembled WGS sequence"/>
</dbReference>
<name>A0AAV2TWN2_CALDB</name>
<dbReference type="PROSITE" id="PS50888">
    <property type="entry name" value="BHLH"/>
    <property type="match status" value="1"/>
</dbReference>
<dbReference type="GO" id="GO:0005634">
    <property type="term" value="C:nucleus"/>
    <property type="evidence" value="ECO:0007669"/>
    <property type="project" value="TreeGrafter"/>
</dbReference>
<sequence length="405" mass="45464">MNLPFDWSLSTAGRSTPYNQVNSLPQSEDNIPARTVHTEWTTGLPGYIPCFDTSTVNEKQPATNEDSSAVRRRGPKKKNDVQERTARLRIRRARANARERSRMHGLNSALDTLRQHIPLAALLGETSFDEQFQASTTESYRKSSNAQLSQKLSKIETLRLARNYIILLATMLRSDQPITQQEAVTCLCRGLSQITTNQISSAFYTNNMMPFIRRSSMDDVEKSSDSLYASLASSNKRTQLEMPIAVTDGTGFHRTQNELFTSPEDDLNTSSIVRSHHQFPRRWTNRIRSSDEPFYPVIEQTLGGTFPSVHAPSSFFCPDLTMTFGAEMDSAETSKSSTDLLANEFSSGPTDDERARGLREFIFFSSRRPSISYEGMESAYQSTPPVNNNDAHVAVCSLWSKYSGC</sequence>
<comment type="caution">
    <text evidence="3">The sequence shown here is derived from an EMBL/GenBank/DDBJ whole genome shotgun (WGS) entry which is preliminary data.</text>
</comment>
<organism evidence="3 4">
    <name type="scientific">Calicophoron daubneyi</name>
    <name type="common">Rumen fluke</name>
    <name type="synonym">Paramphistomum daubneyi</name>
    <dbReference type="NCBI Taxonomy" id="300641"/>
    <lineage>
        <taxon>Eukaryota</taxon>
        <taxon>Metazoa</taxon>
        <taxon>Spiralia</taxon>
        <taxon>Lophotrochozoa</taxon>
        <taxon>Platyhelminthes</taxon>
        <taxon>Trematoda</taxon>
        <taxon>Digenea</taxon>
        <taxon>Plagiorchiida</taxon>
        <taxon>Pronocephalata</taxon>
        <taxon>Paramphistomoidea</taxon>
        <taxon>Paramphistomidae</taxon>
        <taxon>Calicophoron</taxon>
    </lineage>
</organism>
<dbReference type="InterPro" id="IPR036638">
    <property type="entry name" value="HLH_DNA-bd_sf"/>
</dbReference>